<evidence type="ECO:0000313" key="2">
    <source>
        <dbReference type="EMBL" id="AMK15426.1"/>
    </source>
</evidence>
<dbReference type="Proteomes" id="UP000183442">
    <property type="component" value="Unassembled WGS sequence"/>
</dbReference>
<name>A0A126R049_METOL</name>
<dbReference type="EMBL" id="CP014265">
    <property type="protein sequence ID" value="AMK15426.1"/>
    <property type="molecule type" value="Genomic_DNA"/>
</dbReference>
<dbReference type="GO" id="GO:0016853">
    <property type="term" value="F:isomerase activity"/>
    <property type="evidence" value="ECO:0007669"/>
    <property type="project" value="UniProtKB-KW"/>
</dbReference>
<dbReference type="Pfam" id="PF07883">
    <property type="entry name" value="Cupin_2"/>
    <property type="match status" value="1"/>
</dbReference>
<feature type="domain" description="Cupin type-2" evidence="1">
    <location>
        <begin position="40"/>
        <end position="109"/>
    </location>
</feature>
<dbReference type="InterPro" id="IPR011051">
    <property type="entry name" value="RmlC_Cupin_sf"/>
</dbReference>
<dbReference type="Proteomes" id="UP000066376">
    <property type="component" value="Chromosome"/>
</dbReference>
<keyword evidence="4" id="KW-1185">Reference proteome</keyword>
<reference evidence="4" key="2">
    <citation type="submission" date="2016-02" db="EMBL/GenBank/DDBJ databases">
        <title>The draft genome sequence of the rumen methanogen Methanobrevibacter olleyae YLM1.</title>
        <authorList>
            <consortium name="New Zealand Agricultural Greenhouse Gas Research Centre/Pastoral Greenhouse Gas Research Consortium"/>
            <person name="Kelly W.J."/>
            <person name="Li D."/>
            <person name="Lambie S.C."/>
            <person name="Attwood G.T."/>
            <person name="Altermann E."/>
            <person name="Leahy S.C."/>
        </authorList>
    </citation>
    <scope>NUCLEOTIDE SEQUENCE [LARGE SCALE GENOMIC DNA]</scope>
    <source>
        <strain evidence="4">YLM1</strain>
    </source>
</reference>
<evidence type="ECO:0000313" key="5">
    <source>
        <dbReference type="Proteomes" id="UP000183442"/>
    </source>
</evidence>
<dbReference type="KEGG" id="mol:YLM1_0869"/>
<evidence type="ECO:0000313" key="3">
    <source>
        <dbReference type="EMBL" id="SFL66941.1"/>
    </source>
</evidence>
<dbReference type="InterPro" id="IPR014710">
    <property type="entry name" value="RmlC-like_jellyroll"/>
</dbReference>
<gene>
    <name evidence="3" type="ORF">SAMN02910297_01468</name>
    <name evidence="2" type="ORF">YLM1_0869</name>
</gene>
<evidence type="ECO:0000313" key="4">
    <source>
        <dbReference type="Proteomes" id="UP000066376"/>
    </source>
</evidence>
<proteinExistence type="predicted"/>
<protein>
    <submittedName>
        <fullName evidence="2">Cupin 2 domain-containing protein</fullName>
    </submittedName>
    <submittedName>
        <fullName evidence="3">Mannose-6-phosphate isomerase, cupin superfamily</fullName>
    </submittedName>
</protein>
<evidence type="ECO:0000259" key="1">
    <source>
        <dbReference type="Pfam" id="PF07883"/>
    </source>
</evidence>
<reference evidence="2 4" key="1">
    <citation type="journal article" date="2016" name="Genome Announc.">
        <title>Draft Genome Sequence of the Rumen Methanogen Methanobrevibacter olleyae YLM1.</title>
        <authorList>
            <person name="Kelly W.J."/>
            <person name="Li D."/>
            <person name="Lambie S.C."/>
            <person name="Cox F."/>
            <person name="Attwood G.T."/>
            <person name="Altermann E."/>
            <person name="Leahy S.C."/>
        </authorList>
    </citation>
    <scope>NUCLEOTIDE SEQUENCE [LARGE SCALE GENOMIC DNA]</scope>
    <source>
        <strain evidence="2 4">YLM1</strain>
    </source>
</reference>
<reference evidence="5" key="4">
    <citation type="submission" date="2016-10" db="EMBL/GenBank/DDBJ databases">
        <authorList>
            <person name="Varghese N."/>
        </authorList>
    </citation>
    <scope>NUCLEOTIDE SEQUENCE [LARGE SCALE GENOMIC DNA]</scope>
    <source>
        <strain evidence="5">DSM 16632</strain>
    </source>
</reference>
<sequence>MVKKMLIDFNEISEITIANMNGGEGNVIAKMEVNEYGRFIQTIIPSNSSIGLHKQESNDDINFIVSGEGIAICDGVEEILMAGTCHICPKGSIHSIINNGDENLVFFTVVPK</sequence>
<organism evidence="2 4">
    <name type="scientific">Methanobrevibacter olleyae</name>
    <dbReference type="NCBI Taxonomy" id="294671"/>
    <lineage>
        <taxon>Archaea</taxon>
        <taxon>Methanobacteriati</taxon>
        <taxon>Methanobacteriota</taxon>
        <taxon>Methanomada group</taxon>
        <taxon>Methanobacteria</taxon>
        <taxon>Methanobacteriales</taxon>
        <taxon>Methanobacteriaceae</taxon>
        <taxon>Methanobrevibacter</taxon>
    </lineage>
</organism>
<dbReference type="SUPFAM" id="SSF51182">
    <property type="entry name" value="RmlC-like cupins"/>
    <property type="match status" value="1"/>
</dbReference>
<reference evidence="3" key="3">
    <citation type="submission" date="2016-10" db="EMBL/GenBank/DDBJ databases">
        <authorList>
            <person name="de Groot N.N."/>
        </authorList>
    </citation>
    <scope>NUCLEOTIDE SEQUENCE [LARGE SCALE GENOMIC DNA]</scope>
    <source>
        <strain evidence="3">DSM 16632</strain>
    </source>
</reference>
<keyword evidence="3" id="KW-0413">Isomerase</keyword>
<dbReference type="EMBL" id="FOTL01000026">
    <property type="protein sequence ID" value="SFL66941.1"/>
    <property type="molecule type" value="Genomic_DNA"/>
</dbReference>
<dbReference type="Gene3D" id="2.60.120.10">
    <property type="entry name" value="Jelly Rolls"/>
    <property type="match status" value="1"/>
</dbReference>
<dbReference type="PATRIC" id="fig|294671.3.peg.910"/>
<dbReference type="AlphaFoldDB" id="A0A126R049"/>
<dbReference type="InterPro" id="IPR013096">
    <property type="entry name" value="Cupin_2"/>
</dbReference>
<accession>A0A126R049</accession>